<keyword evidence="2" id="KW-1185">Reference proteome</keyword>
<proteinExistence type="predicted"/>
<reference evidence="1 2" key="1">
    <citation type="journal article" date="2017" name="BMC Genomics">
        <title>Comparative genomic and phylogenomic analyses of the Bifidobacteriaceae family.</title>
        <authorList>
            <person name="Lugli G.A."/>
            <person name="Milani C."/>
            <person name="Turroni F."/>
            <person name="Duranti S."/>
            <person name="Mancabelli L."/>
            <person name="Mangifesta M."/>
            <person name="Ferrario C."/>
            <person name="Modesto M."/>
            <person name="Mattarelli P."/>
            <person name="Jiri K."/>
            <person name="van Sinderen D."/>
            <person name="Ventura M."/>
        </authorList>
    </citation>
    <scope>NUCLEOTIDE SEQUENCE [LARGE SCALE GENOMIC DNA]</scope>
    <source>
        <strain evidence="1 2">DSM 24744</strain>
    </source>
</reference>
<evidence type="ECO:0000313" key="2">
    <source>
        <dbReference type="Proteomes" id="UP000216454"/>
    </source>
</evidence>
<name>A0A261EPR5_9BIFI</name>
<dbReference type="EMBL" id="MWWQ01000019">
    <property type="protein sequence ID" value="OZG48837.1"/>
    <property type="molecule type" value="Genomic_DNA"/>
</dbReference>
<dbReference type="AlphaFoldDB" id="A0A261EPR5"/>
<evidence type="ECO:0000313" key="1">
    <source>
        <dbReference type="EMBL" id="OZG48837.1"/>
    </source>
</evidence>
<gene>
    <name evidence="1" type="ORF">PSSU_1661</name>
</gene>
<accession>A0A261EPR5</accession>
<protein>
    <submittedName>
        <fullName evidence="1">Uncharacterized protein</fullName>
    </submittedName>
</protein>
<comment type="caution">
    <text evidence="1">The sequence shown here is derived from an EMBL/GenBank/DDBJ whole genome shotgun (WGS) entry which is preliminary data.</text>
</comment>
<sequence>MDGVVDADSRMQPERGQMVEYPCFGSGVPLLLDTPDLLMPRMMHGVGMLVQPVDDTAVGKDGMDDWLGERTLVSPLVSWVQPVLQGDEMLCGVDAMGWPLMHAPEGHEWDPDVESFDAWVLTHMVALILTGRVSEDASGSVFAPYEPHGVHVDDSQWGLAEEWVGEHGGQLMSVNMLRVIACAASGDVNVMPLCRGLVESWTDGSFDDSVDFLVGAGFEAARGLAADYELLTGVEFDVFAHIAAPEGVAS</sequence>
<dbReference type="Proteomes" id="UP000216454">
    <property type="component" value="Unassembled WGS sequence"/>
</dbReference>
<organism evidence="1 2">
    <name type="scientific">Pseudoscardovia suis</name>
    <dbReference type="NCBI Taxonomy" id="987063"/>
    <lineage>
        <taxon>Bacteria</taxon>
        <taxon>Bacillati</taxon>
        <taxon>Actinomycetota</taxon>
        <taxon>Actinomycetes</taxon>
        <taxon>Bifidobacteriales</taxon>
        <taxon>Bifidobacteriaceae</taxon>
        <taxon>Pseudoscardovia</taxon>
    </lineage>
</organism>